<gene>
    <name evidence="6" type="ORF">ACFFSA_23645</name>
</gene>
<keyword evidence="3" id="KW-0804">Transcription</keyword>
<feature type="DNA-binding region" description="H-T-H motif" evidence="4">
    <location>
        <begin position="48"/>
        <end position="67"/>
    </location>
</feature>
<evidence type="ECO:0000256" key="2">
    <source>
        <dbReference type="ARBA" id="ARBA00023125"/>
    </source>
</evidence>
<feature type="domain" description="HTH tetR-type" evidence="5">
    <location>
        <begin position="25"/>
        <end position="85"/>
    </location>
</feature>
<comment type="caution">
    <text evidence="6">The sequence shown here is derived from an EMBL/GenBank/DDBJ whole genome shotgun (WGS) entry which is preliminary data.</text>
</comment>
<dbReference type="Gene3D" id="1.10.10.60">
    <property type="entry name" value="Homeodomain-like"/>
    <property type="match status" value="1"/>
</dbReference>
<dbReference type="SUPFAM" id="SSF46689">
    <property type="entry name" value="Homeodomain-like"/>
    <property type="match status" value="1"/>
</dbReference>
<dbReference type="InterPro" id="IPR001647">
    <property type="entry name" value="HTH_TetR"/>
</dbReference>
<evidence type="ECO:0000256" key="3">
    <source>
        <dbReference type="ARBA" id="ARBA00023163"/>
    </source>
</evidence>
<evidence type="ECO:0000313" key="6">
    <source>
        <dbReference type="EMBL" id="MFB9626089.1"/>
    </source>
</evidence>
<dbReference type="PANTHER" id="PTHR30055:SF151">
    <property type="entry name" value="TRANSCRIPTIONAL REGULATORY PROTEIN"/>
    <property type="match status" value="1"/>
</dbReference>
<dbReference type="PANTHER" id="PTHR30055">
    <property type="entry name" value="HTH-TYPE TRANSCRIPTIONAL REGULATOR RUTR"/>
    <property type="match status" value="1"/>
</dbReference>
<protein>
    <submittedName>
        <fullName evidence="6">TetR/AcrR family transcriptional regulator C-terminal domain-containing protein</fullName>
    </submittedName>
</protein>
<dbReference type="SUPFAM" id="SSF48498">
    <property type="entry name" value="Tetracyclin repressor-like, C-terminal domain"/>
    <property type="match status" value="1"/>
</dbReference>
<dbReference type="EMBL" id="JBHMBW010000020">
    <property type="protein sequence ID" value="MFB9626089.1"/>
    <property type="molecule type" value="Genomic_DNA"/>
</dbReference>
<dbReference type="Gene3D" id="1.10.357.10">
    <property type="entry name" value="Tetracycline Repressor, domain 2"/>
    <property type="match status" value="1"/>
</dbReference>
<dbReference type="PROSITE" id="PS50977">
    <property type="entry name" value="HTH_TETR_2"/>
    <property type="match status" value="1"/>
</dbReference>
<evidence type="ECO:0000256" key="1">
    <source>
        <dbReference type="ARBA" id="ARBA00023015"/>
    </source>
</evidence>
<dbReference type="RefSeq" id="WP_345002281.1">
    <property type="nucleotide sequence ID" value="NZ_BAAAXV010000011.1"/>
</dbReference>
<name>A0ABV5S354_9ACTN</name>
<dbReference type="InterPro" id="IPR004111">
    <property type="entry name" value="Repressor_TetR_C"/>
</dbReference>
<proteinExistence type="predicted"/>
<reference evidence="6 7" key="1">
    <citation type="submission" date="2024-09" db="EMBL/GenBank/DDBJ databases">
        <authorList>
            <person name="Sun Q."/>
            <person name="Mori K."/>
        </authorList>
    </citation>
    <scope>NUCLEOTIDE SEQUENCE [LARGE SCALE GENOMIC DNA]</scope>
    <source>
        <strain evidence="6 7">JCM 3143</strain>
    </source>
</reference>
<evidence type="ECO:0000256" key="4">
    <source>
        <dbReference type="PROSITE-ProRule" id="PRU00335"/>
    </source>
</evidence>
<accession>A0ABV5S354</accession>
<keyword evidence="2 4" id="KW-0238">DNA-binding</keyword>
<dbReference type="InterPro" id="IPR050109">
    <property type="entry name" value="HTH-type_TetR-like_transc_reg"/>
</dbReference>
<keyword evidence="1" id="KW-0805">Transcription regulation</keyword>
<evidence type="ECO:0000259" key="5">
    <source>
        <dbReference type="PROSITE" id="PS50977"/>
    </source>
</evidence>
<dbReference type="Pfam" id="PF02909">
    <property type="entry name" value="TetR_C_1"/>
    <property type="match status" value="1"/>
</dbReference>
<keyword evidence="7" id="KW-1185">Reference proteome</keyword>
<dbReference type="InterPro" id="IPR009057">
    <property type="entry name" value="Homeodomain-like_sf"/>
</dbReference>
<sequence>MTDPAKEPAPVLVWSKNRRTPRRQAPSVEQIVHTAIVIADAEGLSALSMRRVAADLNSGTASLYRYVASRDDLLDLMIDTVQGETDPPPLSRDWRTDLTSVAGHVRATLLRHPWLGPELAGRPALGANSLRQHDVALTAATALTSDITLASKVVDTVLAYVFGAVARELAEDQARRRSGLTEDQWRDSVAPYIRDVIAGGAYPQFARRVLDAEDATEDERFDFGLACVLDGVAARVRSTARPTENANS</sequence>
<evidence type="ECO:0000313" key="7">
    <source>
        <dbReference type="Proteomes" id="UP001589532"/>
    </source>
</evidence>
<dbReference type="Proteomes" id="UP001589532">
    <property type="component" value="Unassembled WGS sequence"/>
</dbReference>
<dbReference type="InterPro" id="IPR036271">
    <property type="entry name" value="Tet_transcr_reg_TetR-rel_C_sf"/>
</dbReference>
<organism evidence="6 7">
    <name type="scientific">Nonomuraea helvata</name>
    <dbReference type="NCBI Taxonomy" id="37484"/>
    <lineage>
        <taxon>Bacteria</taxon>
        <taxon>Bacillati</taxon>
        <taxon>Actinomycetota</taxon>
        <taxon>Actinomycetes</taxon>
        <taxon>Streptosporangiales</taxon>
        <taxon>Streptosporangiaceae</taxon>
        <taxon>Nonomuraea</taxon>
    </lineage>
</organism>